<dbReference type="InterPro" id="IPR023393">
    <property type="entry name" value="START-like_dom_sf"/>
</dbReference>
<dbReference type="RefSeq" id="WP_141349198.1">
    <property type="nucleotide sequence ID" value="NZ_BJNV01000006.1"/>
</dbReference>
<dbReference type="EMBL" id="BJNV01000006">
    <property type="protein sequence ID" value="GEC94446.1"/>
    <property type="molecule type" value="Genomic_DNA"/>
</dbReference>
<evidence type="ECO:0000259" key="2">
    <source>
        <dbReference type="Pfam" id="PF03364"/>
    </source>
</evidence>
<name>A0A4Y4CQ66_ZOORA</name>
<organism evidence="3 4">
    <name type="scientific">Zoogloea ramigera</name>
    <dbReference type="NCBI Taxonomy" id="350"/>
    <lineage>
        <taxon>Bacteria</taxon>
        <taxon>Pseudomonadati</taxon>
        <taxon>Pseudomonadota</taxon>
        <taxon>Betaproteobacteria</taxon>
        <taxon>Rhodocyclales</taxon>
        <taxon>Zoogloeaceae</taxon>
        <taxon>Zoogloea</taxon>
    </lineage>
</organism>
<reference evidence="3 4" key="1">
    <citation type="submission" date="2019-06" db="EMBL/GenBank/DDBJ databases">
        <title>Whole genome shotgun sequence of Zoogloea ramigera NBRC 15342.</title>
        <authorList>
            <person name="Hosoyama A."/>
            <person name="Uohara A."/>
            <person name="Ohji S."/>
            <person name="Ichikawa N."/>
        </authorList>
    </citation>
    <scope>NUCLEOTIDE SEQUENCE [LARGE SCALE GENOMIC DNA]</scope>
    <source>
        <strain evidence="3 4">NBRC 15342</strain>
    </source>
</reference>
<sequence>MAAVKKIVLIEFTPAQMFDLVDRCEDYPKFLPWCGGSEVHSRDEKITRATLHINYHGIKSHFSTENEKHYPSHMLIRLTDGPFTHLDGSWNFIPLGDAACKVEFNLHYEFSSRLIEKAVGPVFNHIANTFVDSFVKRAGQVYGGKA</sequence>
<dbReference type="InterPro" id="IPR005031">
    <property type="entry name" value="COQ10_START"/>
</dbReference>
<dbReference type="Proteomes" id="UP000318422">
    <property type="component" value="Unassembled WGS sequence"/>
</dbReference>
<dbReference type="SUPFAM" id="SSF55961">
    <property type="entry name" value="Bet v1-like"/>
    <property type="match status" value="1"/>
</dbReference>
<dbReference type="GO" id="GO:0048039">
    <property type="term" value="F:ubiquinone binding"/>
    <property type="evidence" value="ECO:0007669"/>
    <property type="project" value="InterPro"/>
</dbReference>
<dbReference type="GO" id="GO:0045333">
    <property type="term" value="P:cellular respiration"/>
    <property type="evidence" value="ECO:0007669"/>
    <property type="project" value="InterPro"/>
</dbReference>
<proteinExistence type="inferred from homology"/>
<dbReference type="PANTHER" id="PTHR12901:SF10">
    <property type="entry name" value="COENZYME Q-BINDING PROTEIN COQ10, MITOCHONDRIAL"/>
    <property type="match status" value="1"/>
</dbReference>
<feature type="domain" description="Coenzyme Q-binding protein COQ10 START" evidence="2">
    <location>
        <begin position="10"/>
        <end position="134"/>
    </location>
</feature>
<dbReference type="Pfam" id="PF03364">
    <property type="entry name" value="Polyketide_cyc"/>
    <property type="match status" value="1"/>
</dbReference>
<dbReference type="CDD" id="cd07813">
    <property type="entry name" value="COQ10p_like"/>
    <property type="match status" value="1"/>
</dbReference>
<accession>A0A4Y4CQ66</accession>
<keyword evidence="4" id="KW-1185">Reference proteome</keyword>
<evidence type="ECO:0000256" key="1">
    <source>
        <dbReference type="ARBA" id="ARBA00008918"/>
    </source>
</evidence>
<evidence type="ECO:0000313" key="3">
    <source>
        <dbReference type="EMBL" id="GEC94446.1"/>
    </source>
</evidence>
<dbReference type="PANTHER" id="PTHR12901">
    <property type="entry name" value="SPERM PROTEIN HOMOLOG"/>
    <property type="match status" value="1"/>
</dbReference>
<evidence type="ECO:0000313" key="4">
    <source>
        <dbReference type="Proteomes" id="UP000318422"/>
    </source>
</evidence>
<dbReference type="OrthoDB" id="9804759at2"/>
<comment type="caution">
    <text evidence="3">The sequence shown here is derived from an EMBL/GenBank/DDBJ whole genome shotgun (WGS) entry which is preliminary data.</text>
</comment>
<keyword evidence="3" id="KW-0830">Ubiquinone</keyword>
<dbReference type="Gene3D" id="3.30.530.20">
    <property type="match status" value="1"/>
</dbReference>
<dbReference type="AlphaFoldDB" id="A0A4Y4CQ66"/>
<comment type="similarity">
    <text evidence="1">Belongs to the ribosome association toxin RatA family.</text>
</comment>
<dbReference type="InterPro" id="IPR044996">
    <property type="entry name" value="COQ10-like"/>
</dbReference>
<protein>
    <submittedName>
        <fullName evidence="3">Ubiquinone-binding protein</fullName>
    </submittedName>
</protein>
<gene>
    <name evidence="3" type="ORF">ZRA01_05190</name>
</gene>